<keyword evidence="5" id="KW-0813">Transport</keyword>
<feature type="compositionally biased region" description="Basic and acidic residues" evidence="10">
    <location>
        <begin position="7"/>
        <end position="26"/>
    </location>
</feature>
<evidence type="ECO:0000256" key="8">
    <source>
        <dbReference type="ARBA" id="ARBA00023136"/>
    </source>
</evidence>
<evidence type="ECO:0000256" key="3">
    <source>
        <dbReference type="ARBA" id="ARBA00022692"/>
    </source>
</evidence>
<protein>
    <recommendedName>
        <fullName evidence="12">Ion transport domain-containing protein</fullName>
    </recommendedName>
</protein>
<dbReference type="InterPro" id="IPR005821">
    <property type="entry name" value="Ion_trans_dom"/>
</dbReference>
<evidence type="ECO:0000313" key="14">
    <source>
        <dbReference type="Proteomes" id="UP000796880"/>
    </source>
</evidence>
<evidence type="ECO:0000256" key="4">
    <source>
        <dbReference type="ARBA" id="ARBA00022826"/>
    </source>
</evidence>
<accession>A0A8K0H4N1</accession>
<comment type="subcellular location">
    <subcellularLocation>
        <location evidence="1">Membrane</location>
        <topology evidence="1">Multi-pass membrane protein</topology>
    </subcellularLocation>
</comment>
<keyword evidence="4" id="KW-0631">Potassium channel</keyword>
<evidence type="ECO:0000259" key="12">
    <source>
        <dbReference type="Pfam" id="PF00520"/>
    </source>
</evidence>
<comment type="caution">
    <text evidence="13">The sequence shown here is derived from an EMBL/GenBank/DDBJ whole genome shotgun (WGS) entry which is preliminary data.</text>
</comment>
<keyword evidence="14" id="KW-1185">Reference proteome</keyword>
<keyword evidence="3 11" id="KW-0812">Transmembrane</keyword>
<feature type="region of interest" description="Disordered" evidence="10">
    <location>
        <begin position="306"/>
        <end position="333"/>
    </location>
</feature>
<feature type="transmembrane region" description="Helical" evidence="11">
    <location>
        <begin position="45"/>
        <end position="63"/>
    </location>
</feature>
<evidence type="ECO:0000256" key="2">
    <source>
        <dbReference type="ARBA" id="ARBA00022538"/>
    </source>
</evidence>
<dbReference type="AlphaFoldDB" id="A0A8K0H4N1"/>
<keyword evidence="6" id="KW-0630">Potassium</keyword>
<evidence type="ECO:0000313" key="13">
    <source>
        <dbReference type="EMBL" id="KAF3445646.1"/>
    </source>
</evidence>
<dbReference type="Proteomes" id="UP000796880">
    <property type="component" value="Unassembled WGS sequence"/>
</dbReference>
<evidence type="ECO:0000256" key="6">
    <source>
        <dbReference type="ARBA" id="ARBA00022958"/>
    </source>
</evidence>
<feature type="transmembrane region" description="Helical" evidence="11">
    <location>
        <begin position="251"/>
        <end position="274"/>
    </location>
</feature>
<dbReference type="PANTHER" id="PTHR45743">
    <property type="entry name" value="POTASSIUM CHANNEL AKT1"/>
    <property type="match status" value="1"/>
</dbReference>
<feature type="domain" description="Ion transport" evidence="12">
    <location>
        <begin position="44"/>
        <end position="271"/>
    </location>
</feature>
<evidence type="ECO:0000256" key="10">
    <source>
        <dbReference type="SAM" id="MobiDB-lite"/>
    </source>
</evidence>
<proteinExistence type="predicted"/>
<evidence type="ECO:0000256" key="9">
    <source>
        <dbReference type="ARBA" id="ARBA00023303"/>
    </source>
</evidence>
<keyword evidence="9" id="KW-0407">Ion channel</keyword>
<dbReference type="GO" id="GO:0005249">
    <property type="term" value="F:voltage-gated potassium channel activity"/>
    <property type="evidence" value="ECO:0007669"/>
    <property type="project" value="InterPro"/>
</dbReference>
<dbReference type="PANTHER" id="PTHR45743:SF3">
    <property type="entry name" value="POTASSIUM CHANNEL SKOR"/>
    <property type="match status" value="1"/>
</dbReference>
<evidence type="ECO:0000256" key="7">
    <source>
        <dbReference type="ARBA" id="ARBA00022989"/>
    </source>
</evidence>
<dbReference type="SUPFAM" id="SSF81324">
    <property type="entry name" value="Voltage-gated potassium channels"/>
    <property type="match status" value="1"/>
</dbReference>
<dbReference type="OrthoDB" id="426293at2759"/>
<evidence type="ECO:0000256" key="11">
    <source>
        <dbReference type="SAM" id="Phobius"/>
    </source>
</evidence>
<keyword evidence="2" id="KW-0633">Potassium transport</keyword>
<keyword evidence="7 11" id="KW-1133">Transmembrane helix</keyword>
<feature type="region of interest" description="Disordered" evidence="10">
    <location>
        <begin position="1"/>
        <end position="28"/>
    </location>
</feature>
<organism evidence="13 14">
    <name type="scientific">Rhamnella rubrinervis</name>
    <dbReference type="NCBI Taxonomy" id="2594499"/>
    <lineage>
        <taxon>Eukaryota</taxon>
        <taxon>Viridiplantae</taxon>
        <taxon>Streptophyta</taxon>
        <taxon>Embryophyta</taxon>
        <taxon>Tracheophyta</taxon>
        <taxon>Spermatophyta</taxon>
        <taxon>Magnoliopsida</taxon>
        <taxon>eudicotyledons</taxon>
        <taxon>Gunneridae</taxon>
        <taxon>Pentapetalae</taxon>
        <taxon>rosids</taxon>
        <taxon>fabids</taxon>
        <taxon>Rosales</taxon>
        <taxon>Rhamnaceae</taxon>
        <taxon>rhamnoid group</taxon>
        <taxon>Rhamneae</taxon>
        <taxon>Rhamnella</taxon>
    </lineage>
</organism>
<dbReference type="Gene3D" id="1.10.287.70">
    <property type="match status" value="1"/>
</dbReference>
<reference evidence="13" key="1">
    <citation type="submission" date="2020-03" db="EMBL/GenBank/DDBJ databases">
        <title>A high-quality chromosome-level genome assembly of a woody plant with both climbing and erect habits, Rhamnella rubrinervis.</title>
        <authorList>
            <person name="Lu Z."/>
            <person name="Yang Y."/>
            <person name="Zhu X."/>
            <person name="Sun Y."/>
        </authorList>
    </citation>
    <scope>NUCLEOTIDE SEQUENCE</scope>
    <source>
        <strain evidence="13">BYM</strain>
        <tissue evidence="13">Leaf</tissue>
    </source>
</reference>
<evidence type="ECO:0000256" key="1">
    <source>
        <dbReference type="ARBA" id="ARBA00004141"/>
    </source>
</evidence>
<dbReference type="GO" id="GO:0034702">
    <property type="term" value="C:monoatomic ion channel complex"/>
    <property type="evidence" value="ECO:0007669"/>
    <property type="project" value="UniProtKB-KW"/>
</dbReference>
<feature type="transmembrane region" description="Helical" evidence="11">
    <location>
        <begin position="218"/>
        <end position="239"/>
    </location>
</feature>
<evidence type="ECO:0000256" key="5">
    <source>
        <dbReference type="ARBA" id="ARBA00022882"/>
    </source>
</evidence>
<feature type="transmembrane region" description="Helical" evidence="11">
    <location>
        <begin position="164"/>
        <end position="188"/>
    </location>
</feature>
<keyword evidence="8 11" id="KW-0472">Membrane</keyword>
<dbReference type="InterPro" id="IPR045319">
    <property type="entry name" value="KAT/AKT"/>
</dbReference>
<keyword evidence="5" id="KW-0851">Voltage-gated channel</keyword>
<keyword evidence="5" id="KW-0406">Ion transport</keyword>
<feature type="transmembrane region" description="Helical" evidence="11">
    <location>
        <begin position="103"/>
        <end position="122"/>
    </location>
</feature>
<gene>
    <name evidence="13" type="ORF">FNV43_RR10822</name>
</gene>
<sequence length="333" mass="36624">MEEEIQVDDRETERTHDEEGNRDADTGRAVSEEVDAPGVANFRRIWGYFMLGFAFITSLYVPVQFGFYNLQPTWFPFAMDCATSAVWITDAIIKFYFSVSWKFGSVLELLELIIFIIPFVAISEAIHPKLAREIVRGLIWLRIGIARKVIGQARKWRNRTSCTLLLMMGEVIFVLYFTVNAQGCIYFYEATVWPPSGFTNQTWIATVPNPTTFLGRSFLPQFITTMYLAVITICTIGYGDIHPTNIAEYSFTFIFSPFNIVVAIYIGEVVLIALKKSLLATAEGSPSGATAGAGTSSGGTSFGATVGADGGGATAGEEAHSEEAIDMPSVVDV</sequence>
<dbReference type="Pfam" id="PF00520">
    <property type="entry name" value="Ion_trans"/>
    <property type="match status" value="1"/>
</dbReference>
<name>A0A8K0H4N1_9ROSA</name>
<dbReference type="EMBL" id="VOIH02000005">
    <property type="protein sequence ID" value="KAF3445646.1"/>
    <property type="molecule type" value="Genomic_DNA"/>
</dbReference>